<evidence type="ECO:0000256" key="1">
    <source>
        <dbReference type="SAM" id="SignalP"/>
    </source>
</evidence>
<evidence type="ECO:0000313" key="3">
    <source>
        <dbReference type="Proteomes" id="UP001190700"/>
    </source>
</evidence>
<name>A0AAE0GSQ1_9CHLO</name>
<reference evidence="2 3" key="1">
    <citation type="journal article" date="2015" name="Genome Biol. Evol.">
        <title>Comparative Genomics of a Bacterivorous Green Alga Reveals Evolutionary Causalities and Consequences of Phago-Mixotrophic Mode of Nutrition.</title>
        <authorList>
            <person name="Burns J.A."/>
            <person name="Paasch A."/>
            <person name="Narechania A."/>
            <person name="Kim E."/>
        </authorList>
    </citation>
    <scope>NUCLEOTIDE SEQUENCE [LARGE SCALE GENOMIC DNA]</scope>
    <source>
        <strain evidence="2 3">PLY_AMNH</strain>
    </source>
</reference>
<feature type="chain" id="PRO_5042093814" evidence="1">
    <location>
        <begin position="24"/>
        <end position="197"/>
    </location>
</feature>
<dbReference type="EMBL" id="LGRX02002765">
    <property type="protein sequence ID" value="KAK3283467.1"/>
    <property type="molecule type" value="Genomic_DNA"/>
</dbReference>
<feature type="signal peptide" evidence="1">
    <location>
        <begin position="1"/>
        <end position="23"/>
    </location>
</feature>
<accession>A0AAE0GSQ1</accession>
<keyword evidence="3" id="KW-1185">Reference proteome</keyword>
<dbReference type="AlphaFoldDB" id="A0AAE0GSQ1"/>
<sequence>MASITTLLCIVLFAHSIPQTCVAQVVAPSDLTPLSLPKTLEDLNVTDKEHPAAAHAMTTESAMTEESESAIDATQSVAAASGVTSVPKYSPDLSPLVVSDEQAEIMQELLQQGIGDVGADADSTSSIIYTVRSPSGLNVNLNPDQVEVLMELMADMEGAAPPAMATMLQNPSTAAVAADDDTEEINATTTTVRPIIR</sequence>
<protein>
    <submittedName>
        <fullName evidence="2">Uncharacterized protein</fullName>
    </submittedName>
</protein>
<gene>
    <name evidence="2" type="ORF">CYMTET_8835</name>
</gene>
<dbReference type="Proteomes" id="UP001190700">
    <property type="component" value="Unassembled WGS sequence"/>
</dbReference>
<comment type="caution">
    <text evidence="2">The sequence shown here is derived from an EMBL/GenBank/DDBJ whole genome shotgun (WGS) entry which is preliminary data.</text>
</comment>
<proteinExistence type="predicted"/>
<evidence type="ECO:0000313" key="2">
    <source>
        <dbReference type="EMBL" id="KAK3283467.1"/>
    </source>
</evidence>
<organism evidence="2 3">
    <name type="scientific">Cymbomonas tetramitiformis</name>
    <dbReference type="NCBI Taxonomy" id="36881"/>
    <lineage>
        <taxon>Eukaryota</taxon>
        <taxon>Viridiplantae</taxon>
        <taxon>Chlorophyta</taxon>
        <taxon>Pyramimonadophyceae</taxon>
        <taxon>Pyramimonadales</taxon>
        <taxon>Pyramimonadaceae</taxon>
        <taxon>Cymbomonas</taxon>
    </lineage>
</organism>
<keyword evidence="1" id="KW-0732">Signal</keyword>